<reference evidence="3" key="1">
    <citation type="submission" date="2020-02" db="EMBL/GenBank/DDBJ databases">
        <authorList>
            <person name="Meier V. D."/>
        </authorList>
    </citation>
    <scope>NUCLEOTIDE SEQUENCE</scope>
    <source>
        <strain evidence="3">AVDCRST_MAG49</strain>
    </source>
</reference>
<evidence type="ECO:0000256" key="2">
    <source>
        <dbReference type="SAM" id="Phobius"/>
    </source>
</evidence>
<evidence type="ECO:0000313" key="3">
    <source>
        <dbReference type="EMBL" id="CAA9561472.1"/>
    </source>
</evidence>
<dbReference type="EMBL" id="CADCWG010000166">
    <property type="protein sequence ID" value="CAA9561472.1"/>
    <property type="molecule type" value="Genomic_DNA"/>
</dbReference>
<dbReference type="Pfam" id="PF07949">
    <property type="entry name" value="YbbR"/>
    <property type="match status" value="4"/>
</dbReference>
<keyword evidence="2" id="KW-0812">Transmembrane</keyword>
<dbReference type="AlphaFoldDB" id="A0A6J4UUX9"/>
<protein>
    <recommendedName>
        <fullName evidence="4">Secreted protein associated with spyDAC</fullName>
    </recommendedName>
</protein>
<dbReference type="Gene3D" id="2.170.120.40">
    <property type="entry name" value="YbbR-like domain"/>
    <property type="match status" value="2"/>
</dbReference>
<dbReference type="PANTHER" id="PTHR37804">
    <property type="entry name" value="CDAA REGULATORY PROTEIN CDAR"/>
    <property type="match status" value="1"/>
</dbReference>
<keyword evidence="2" id="KW-0472">Membrane</keyword>
<keyword evidence="2" id="KW-1133">Transmembrane helix</keyword>
<accession>A0A6J4UUX9</accession>
<dbReference type="InterPro" id="IPR012505">
    <property type="entry name" value="YbbR"/>
</dbReference>
<evidence type="ECO:0000256" key="1">
    <source>
        <dbReference type="SAM" id="MobiDB-lite"/>
    </source>
</evidence>
<gene>
    <name evidence="3" type="ORF">AVDCRST_MAG49-2457</name>
</gene>
<proteinExistence type="predicted"/>
<sequence length="422" mass="44228">MISFDQLRPTPGTVFRLLVSFGVALLLWGWVTRIEDPDETRRFGNIPVQIADLPEDLVPLTRPEPVQVSLTGPSSSVEGVSANDITVAANTEDVQEPGEYTLPLRVSTSADVRSRRVDPGEVTVRIDRLVSRQMPIDFAEPELDRGQQRIGALVPETLEVTVSGPESLVNSVATVEVRIAVGDATDDFSRSFQAVPLDANGRVVNNVQVSPTAVNVTVPIDTRGKEVPVFLNVTGAPAEGFELGQQTVTPATVFLIGPQPVLDTIFSVETNPIDVTGATETVTQSIQLATLPPGVSVLPPDDVGVQAVIEVQQRTFAQPLPNQAITVVGLGAGLVASVLPETATIAVEASQEAINALGAGAIQVQVDVTGLGPGTYNLEPRVLLPSGIRWTAVDPPTIEVRITEGSPGSGAPAAAPAASPPS</sequence>
<feature type="transmembrane region" description="Helical" evidence="2">
    <location>
        <begin position="12"/>
        <end position="31"/>
    </location>
</feature>
<evidence type="ECO:0008006" key="4">
    <source>
        <dbReference type="Google" id="ProtNLM"/>
    </source>
</evidence>
<dbReference type="InterPro" id="IPR053154">
    <property type="entry name" value="c-di-AMP_regulator"/>
</dbReference>
<feature type="region of interest" description="Disordered" evidence="1">
    <location>
        <begin position="402"/>
        <end position="422"/>
    </location>
</feature>
<feature type="compositionally biased region" description="Low complexity" evidence="1">
    <location>
        <begin position="405"/>
        <end position="422"/>
    </location>
</feature>
<dbReference type="Gene3D" id="2.170.120.30">
    <property type="match status" value="2"/>
</dbReference>
<name>A0A6J4UUX9_9BACT</name>
<dbReference type="PANTHER" id="PTHR37804:SF1">
    <property type="entry name" value="CDAA REGULATORY PROTEIN CDAR"/>
    <property type="match status" value="1"/>
</dbReference>
<organism evidence="3">
    <name type="scientific">uncultured Thermomicrobiales bacterium</name>
    <dbReference type="NCBI Taxonomy" id="1645740"/>
    <lineage>
        <taxon>Bacteria</taxon>
        <taxon>Pseudomonadati</taxon>
        <taxon>Thermomicrobiota</taxon>
        <taxon>Thermomicrobia</taxon>
        <taxon>Thermomicrobiales</taxon>
        <taxon>environmental samples</taxon>
    </lineage>
</organism>